<name>A0A016VSG1_9BILA</name>
<proteinExistence type="predicted"/>
<feature type="region of interest" description="Disordered" evidence="2">
    <location>
        <begin position="243"/>
        <end position="272"/>
    </location>
</feature>
<dbReference type="AlphaFoldDB" id="A0A016VSG1"/>
<evidence type="ECO:0000313" key="3">
    <source>
        <dbReference type="EMBL" id="EYC30355.1"/>
    </source>
</evidence>
<feature type="coiled-coil region" evidence="1">
    <location>
        <begin position="120"/>
        <end position="147"/>
    </location>
</feature>
<protein>
    <recommendedName>
        <fullName evidence="5">CCHC-type domain-containing protein</fullName>
    </recommendedName>
</protein>
<sequence>MAKQTHPQELDKFANLHHATRDTIESEITSAIDDIISRTKLAGVADASWTHHLMLHTSSEAGAGAQALQLCRLIRDATIARESILRFTERYLSLQSRLQYEALQGKFRSMLTNIKEENIKEKVVETLKKLDGNIEEMQQELNRLEGLVNMETSCMRDIKSMIRTMDQKVKTFAPLTPQHEPLERSPEHSSEQGVATESVVPEEPRQEQPKTSEEKGQDPDLTTDNRVPLTDDEYMEWLVKHNSVPEEDTSDKASHHSEEEEEEPVSVPPKQIRRDLLPEPAKDEQQQLKRDLNNLLYGLHLLPKRKIGESSEGVAPHIRCTFCGQDGLHYSDSCPHITDGDDRWHFVREQGLYPHCLERCDPRRDCCSKKKKCWYCSVVENTILRYLIPKDGAHHRAFCNIPDSGGKIRERIQEIKRKLNNH</sequence>
<dbReference type="EMBL" id="JARK01001341">
    <property type="protein sequence ID" value="EYC30355.1"/>
    <property type="molecule type" value="Genomic_DNA"/>
</dbReference>
<feature type="compositionally biased region" description="Basic and acidic residues" evidence="2">
    <location>
        <begin position="202"/>
        <end position="218"/>
    </location>
</feature>
<keyword evidence="4" id="KW-1185">Reference proteome</keyword>
<evidence type="ECO:0000256" key="1">
    <source>
        <dbReference type="SAM" id="Coils"/>
    </source>
</evidence>
<dbReference type="OrthoDB" id="5905111at2759"/>
<reference evidence="4" key="1">
    <citation type="journal article" date="2015" name="Nat. Genet.">
        <title>The genome and transcriptome of the zoonotic hookworm Ancylostoma ceylanicum identify infection-specific gene families.</title>
        <authorList>
            <person name="Schwarz E.M."/>
            <person name="Hu Y."/>
            <person name="Antoshechkin I."/>
            <person name="Miller M.M."/>
            <person name="Sternberg P.W."/>
            <person name="Aroian R.V."/>
        </authorList>
    </citation>
    <scope>NUCLEOTIDE SEQUENCE</scope>
    <source>
        <strain evidence="4">HY135</strain>
    </source>
</reference>
<dbReference type="Proteomes" id="UP000024635">
    <property type="component" value="Unassembled WGS sequence"/>
</dbReference>
<gene>
    <name evidence="3" type="primary">Acey_s0005.g2602</name>
    <name evidence="3" type="ORF">Y032_0005g2602</name>
</gene>
<evidence type="ECO:0000256" key="2">
    <source>
        <dbReference type="SAM" id="MobiDB-lite"/>
    </source>
</evidence>
<feature type="region of interest" description="Disordered" evidence="2">
    <location>
        <begin position="177"/>
        <end position="229"/>
    </location>
</feature>
<organism evidence="3 4">
    <name type="scientific">Ancylostoma ceylanicum</name>
    <dbReference type="NCBI Taxonomy" id="53326"/>
    <lineage>
        <taxon>Eukaryota</taxon>
        <taxon>Metazoa</taxon>
        <taxon>Ecdysozoa</taxon>
        <taxon>Nematoda</taxon>
        <taxon>Chromadorea</taxon>
        <taxon>Rhabditida</taxon>
        <taxon>Rhabditina</taxon>
        <taxon>Rhabditomorpha</taxon>
        <taxon>Strongyloidea</taxon>
        <taxon>Ancylostomatidae</taxon>
        <taxon>Ancylostomatinae</taxon>
        <taxon>Ancylostoma</taxon>
    </lineage>
</organism>
<feature type="compositionally biased region" description="Basic and acidic residues" evidence="2">
    <location>
        <begin position="180"/>
        <end position="190"/>
    </location>
</feature>
<comment type="caution">
    <text evidence="3">The sequence shown here is derived from an EMBL/GenBank/DDBJ whole genome shotgun (WGS) entry which is preliminary data.</text>
</comment>
<evidence type="ECO:0000313" key="4">
    <source>
        <dbReference type="Proteomes" id="UP000024635"/>
    </source>
</evidence>
<evidence type="ECO:0008006" key="5">
    <source>
        <dbReference type="Google" id="ProtNLM"/>
    </source>
</evidence>
<accession>A0A016VSG1</accession>
<dbReference type="STRING" id="53326.A0A016VSG1"/>
<keyword evidence="1" id="KW-0175">Coiled coil</keyword>